<proteinExistence type="predicted"/>
<reference evidence="3 4" key="1">
    <citation type="journal article" date="2014" name="FEMS Microbiol. Lett.">
        <title>Draft genome sequences of three Holospora species (Holospora obtusa, Holospora undulata, and Holospora elegans), endonuclear symbiotic bacteria of the ciliate Paramecium caudatum.</title>
        <authorList>
            <person name="Dohra H."/>
            <person name="Tanaka K."/>
            <person name="Suzuki T."/>
            <person name="Fujishima M."/>
            <person name="Suzuki H."/>
        </authorList>
    </citation>
    <scope>NUCLEOTIDE SEQUENCE [LARGE SCALE GENOMIC DNA]</scope>
    <source>
        <strain evidence="3 4">E1</strain>
    </source>
</reference>
<evidence type="ECO:0000313" key="3">
    <source>
        <dbReference type="EMBL" id="GAJ46251.1"/>
    </source>
</evidence>
<evidence type="ECO:0000256" key="1">
    <source>
        <dbReference type="SAM" id="Coils"/>
    </source>
</evidence>
<evidence type="ECO:0008006" key="5">
    <source>
        <dbReference type="Google" id="ProtNLM"/>
    </source>
</evidence>
<dbReference type="AlphaFoldDB" id="A0A023DXT5"/>
<organism evidence="3 4">
    <name type="scientific">Holospora elegans E1</name>
    <dbReference type="NCBI Taxonomy" id="1427503"/>
    <lineage>
        <taxon>Bacteria</taxon>
        <taxon>Pseudomonadati</taxon>
        <taxon>Pseudomonadota</taxon>
        <taxon>Alphaproteobacteria</taxon>
        <taxon>Holosporales</taxon>
        <taxon>Holosporaceae</taxon>
        <taxon>Holospora</taxon>
    </lineage>
</organism>
<keyword evidence="1" id="KW-0175">Coiled coil</keyword>
<dbReference type="Proteomes" id="UP000024842">
    <property type="component" value="Unassembled WGS sequence"/>
</dbReference>
<accession>A0A023DXT5</accession>
<keyword evidence="2" id="KW-0472">Membrane</keyword>
<keyword evidence="2" id="KW-1133">Transmembrane helix</keyword>
<dbReference type="EMBL" id="BAUP01000074">
    <property type="protein sequence ID" value="GAJ46251.1"/>
    <property type="molecule type" value="Genomic_DNA"/>
</dbReference>
<keyword evidence="4" id="KW-1185">Reference proteome</keyword>
<keyword evidence="2" id="KW-0812">Transmembrane</keyword>
<name>A0A023DXT5_9PROT</name>
<feature type="transmembrane region" description="Helical" evidence="2">
    <location>
        <begin position="41"/>
        <end position="64"/>
    </location>
</feature>
<comment type="caution">
    <text evidence="3">The sequence shown here is derived from an EMBL/GenBank/DDBJ whole genome shotgun (WGS) entry which is preliminary data.</text>
</comment>
<sequence>MYAYLAMGIGVSTEINVSFCGEGLNFFFISDVIDSKRIKSFIGVFVMQAHWGLSFFFFGMSMYFSYFSMYGGRGCLVWKEKRSVLIQQREKVKLLEKKKEGLERKISLFDQEIDSDLLEQMGWQILGMIPRNYYFITYGK</sequence>
<evidence type="ECO:0000256" key="2">
    <source>
        <dbReference type="SAM" id="Phobius"/>
    </source>
</evidence>
<gene>
    <name evidence="3" type="ORF">HE1_00577</name>
</gene>
<evidence type="ECO:0000313" key="4">
    <source>
        <dbReference type="Proteomes" id="UP000024842"/>
    </source>
</evidence>
<protein>
    <recommendedName>
        <fullName evidence="5">Septum formation initiator</fullName>
    </recommendedName>
</protein>
<feature type="coiled-coil region" evidence="1">
    <location>
        <begin position="85"/>
        <end position="112"/>
    </location>
</feature>